<dbReference type="PANTHER" id="PTHR38034">
    <property type="entry name" value="INNER MEMBRANE PROTEIN YPJD"/>
    <property type="match status" value="1"/>
</dbReference>
<proteinExistence type="predicted"/>
<sequence length="261" mass="29269">MNLVLLPAIICYLIASYACGKSLLSQETQKRRCVLICGSCALIFHGIWVSQHMLLTNGQDLSIVNVAVLLCLLLSLSVTLGCSHFKLWIMLPVVYVASVITLLLAHFIRTPYILHLGIYPQVMVHIGFALVAFTVMMIAALFALQLGYLDYSLKRHRPNALKLSMPPLIKIENQLVALIQIGMVLLTISLITGFIFLNHIFDNNHVHKAILAVVAWFVYLLLLIGHRYWGWRGRTVGILTLLGAILLILSYFGSRLLPNFY</sequence>
<evidence type="ECO:0000256" key="1">
    <source>
        <dbReference type="SAM" id="Phobius"/>
    </source>
</evidence>
<evidence type="ECO:0000259" key="2">
    <source>
        <dbReference type="Pfam" id="PF01578"/>
    </source>
</evidence>
<organism evidence="3 4">
    <name type="scientific">Celerinatantimonas diazotrophica</name>
    <dbReference type="NCBI Taxonomy" id="412034"/>
    <lineage>
        <taxon>Bacteria</taxon>
        <taxon>Pseudomonadati</taxon>
        <taxon>Pseudomonadota</taxon>
        <taxon>Gammaproteobacteria</taxon>
        <taxon>Celerinatantimonadaceae</taxon>
        <taxon>Celerinatantimonas</taxon>
    </lineage>
</organism>
<keyword evidence="1" id="KW-0472">Membrane</keyword>
<keyword evidence="4" id="KW-1185">Reference proteome</keyword>
<dbReference type="OrthoDB" id="9780793at2"/>
<dbReference type="AlphaFoldDB" id="A0A4R1J9W1"/>
<dbReference type="RefSeq" id="WP_131913682.1">
    <property type="nucleotide sequence ID" value="NZ_OU594967.1"/>
</dbReference>
<reference evidence="3 4" key="1">
    <citation type="submission" date="2019-03" db="EMBL/GenBank/DDBJ databases">
        <title>Genomic Encyclopedia of Type Strains, Phase IV (KMG-IV): sequencing the most valuable type-strain genomes for metagenomic binning, comparative biology and taxonomic classification.</title>
        <authorList>
            <person name="Goeker M."/>
        </authorList>
    </citation>
    <scope>NUCLEOTIDE SEQUENCE [LARGE SCALE GENOMIC DNA]</scope>
    <source>
        <strain evidence="3 4">DSM 18577</strain>
    </source>
</reference>
<accession>A0A4R1J9W1</accession>
<dbReference type="GO" id="GO:0005886">
    <property type="term" value="C:plasma membrane"/>
    <property type="evidence" value="ECO:0007669"/>
    <property type="project" value="TreeGrafter"/>
</dbReference>
<dbReference type="GO" id="GO:0017004">
    <property type="term" value="P:cytochrome complex assembly"/>
    <property type="evidence" value="ECO:0007669"/>
    <property type="project" value="InterPro"/>
</dbReference>
<feature type="transmembrane region" description="Helical" evidence="1">
    <location>
        <begin position="87"/>
        <end position="108"/>
    </location>
</feature>
<gene>
    <name evidence="3" type="ORF">EV690_2934</name>
</gene>
<feature type="transmembrane region" description="Helical" evidence="1">
    <location>
        <begin position="33"/>
        <end position="55"/>
    </location>
</feature>
<keyword evidence="1" id="KW-1133">Transmembrane helix</keyword>
<dbReference type="InterPro" id="IPR052372">
    <property type="entry name" value="YpjD/HemX"/>
</dbReference>
<feature type="transmembrane region" description="Helical" evidence="1">
    <location>
        <begin position="6"/>
        <end position="24"/>
    </location>
</feature>
<comment type="caution">
    <text evidence="3">The sequence shown here is derived from an EMBL/GenBank/DDBJ whole genome shotgun (WGS) entry which is preliminary data.</text>
</comment>
<dbReference type="Pfam" id="PF01578">
    <property type="entry name" value="Cytochrom_C_asm"/>
    <property type="match status" value="1"/>
</dbReference>
<feature type="transmembrane region" description="Helical" evidence="1">
    <location>
        <begin position="209"/>
        <end position="229"/>
    </location>
</feature>
<feature type="transmembrane region" description="Helical" evidence="1">
    <location>
        <begin position="175"/>
        <end position="197"/>
    </location>
</feature>
<evidence type="ECO:0000313" key="4">
    <source>
        <dbReference type="Proteomes" id="UP000295565"/>
    </source>
</evidence>
<keyword evidence="1" id="KW-0812">Transmembrane</keyword>
<evidence type="ECO:0000313" key="3">
    <source>
        <dbReference type="EMBL" id="TCK47227.1"/>
    </source>
</evidence>
<feature type="domain" description="Cytochrome c assembly protein" evidence="2">
    <location>
        <begin position="36"/>
        <end position="258"/>
    </location>
</feature>
<dbReference type="InterPro" id="IPR002541">
    <property type="entry name" value="Cyt_c_assembly"/>
</dbReference>
<dbReference type="EMBL" id="SMGD01000015">
    <property type="protein sequence ID" value="TCK47227.1"/>
    <property type="molecule type" value="Genomic_DNA"/>
</dbReference>
<name>A0A4R1J9W1_9GAMM</name>
<dbReference type="GO" id="GO:0020037">
    <property type="term" value="F:heme binding"/>
    <property type="evidence" value="ECO:0007669"/>
    <property type="project" value="InterPro"/>
</dbReference>
<feature type="transmembrane region" description="Helical" evidence="1">
    <location>
        <begin position="128"/>
        <end position="149"/>
    </location>
</feature>
<feature type="transmembrane region" description="Helical" evidence="1">
    <location>
        <begin position="236"/>
        <end position="254"/>
    </location>
</feature>
<dbReference type="Proteomes" id="UP000295565">
    <property type="component" value="Unassembled WGS sequence"/>
</dbReference>
<protein>
    <submittedName>
        <fullName evidence="3">ABC-type uncharacterized transport system permease subunit</fullName>
    </submittedName>
</protein>
<feature type="transmembrane region" description="Helical" evidence="1">
    <location>
        <begin position="61"/>
        <end position="80"/>
    </location>
</feature>
<dbReference type="PANTHER" id="PTHR38034:SF1">
    <property type="entry name" value="INNER MEMBRANE PROTEIN YPJD"/>
    <property type="match status" value="1"/>
</dbReference>